<dbReference type="PROSITE" id="PS50088">
    <property type="entry name" value="ANK_REPEAT"/>
    <property type="match status" value="2"/>
</dbReference>
<evidence type="ECO:0000256" key="1">
    <source>
        <dbReference type="ARBA" id="ARBA00022737"/>
    </source>
</evidence>
<dbReference type="SUPFAM" id="SSF47923">
    <property type="entry name" value="Ypt/Rab-GAP domain of gyp1p"/>
    <property type="match status" value="2"/>
</dbReference>
<organism evidence="5 6">
    <name type="scientific">Nannochloropsis gaditana</name>
    <dbReference type="NCBI Taxonomy" id="72520"/>
    <lineage>
        <taxon>Eukaryota</taxon>
        <taxon>Sar</taxon>
        <taxon>Stramenopiles</taxon>
        <taxon>Ochrophyta</taxon>
        <taxon>Eustigmatophyceae</taxon>
        <taxon>Eustigmatales</taxon>
        <taxon>Monodopsidaceae</taxon>
        <taxon>Nannochloropsis</taxon>
    </lineage>
</organism>
<dbReference type="PROSITE" id="PS50086">
    <property type="entry name" value="TBC_RABGAP"/>
    <property type="match status" value="1"/>
</dbReference>
<keyword evidence="5" id="KW-0808">Transferase</keyword>
<protein>
    <submittedName>
        <fullName evidence="5">Tbc domain-containing protein kinase-like protein</fullName>
    </submittedName>
</protein>
<evidence type="ECO:0000313" key="6">
    <source>
        <dbReference type="Proteomes" id="UP000019335"/>
    </source>
</evidence>
<feature type="domain" description="Rab-GAP TBC" evidence="4">
    <location>
        <begin position="575"/>
        <end position="771"/>
    </location>
</feature>
<dbReference type="Pfam" id="PF02225">
    <property type="entry name" value="PA"/>
    <property type="match status" value="1"/>
</dbReference>
<dbReference type="PANTHER" id="PTHR24198">
    <property type="entry name" value="ANKYRIN REPEAT AND PROTEIN KINASE DOMAIN-CONTAINING PROTEIN"/>
    <property type="match status" value="1"/>
</dbReference>
<evidence type="ECO:0000256" key="3">
    <source>
        <dbReference type="PROSITE-ProRule" id="PRU00023"/>
    </source>
</evidence>
<evidence type="ECO:0000313" key="5">
    <source>
        <dbReference type="EMBL" id="EWM24625.1"/>
    </source>
</evidence>
<reference evidence="5 6" key="1">
    <citation type="journal article" date="2014" name="Mol. Plant">
        <title>Chromosome Scale Genome Assembly and Transcriptome Profiling of Nannochloropsis gaditana in Nitrogen Depletion.</title>
        <authorList>
            <person name="Corteggiani Carpinelli E."/>
            <person name="Telatin A."/>
            <person name="Vitulo N."/>
            <person name="Forcato C."/>
            <person name="D'Angelo M."/>
            <person name="Schiavon R."/>
            <person name="Vezzi A."/>
            <person name="Giacometti G.M."/>
            <person name="Morosinotto T."/>
            <person name="Valle G."/>
        </authorList>
    </citation>
    <scope>NUCLEOTIDE SEQUENCE [LARGE SCALE GENOMIC DNA]</scope>
    <source>
        <strain evidence="5 6">B-31</strain>
    </source>
</reference>
<dbReference type="PRINTS" id="PR01415">
    <property type="entry name" value="ANKYRIN"/>
</dbReference>
<keyword evidence="6" id="KW-1185">Reference proteome</keyword>
<dbReference type="GO" id="GO:0016301">
    <property type="term" value="F:kinase activity"/>
    <property type="evidence" value="ECO:0007669"/>
    <property type="project" value="UniProtKB-KW"/>
</dbReference>
<dbReference type="SUPFAM" id="SSF52025">
    <property type="entry name" value="PA domain"/>
    <property type="match status" value="1"/>
</dbReference>
<dbReference type="SUPFAM" id="SSF48403">
    <property type="entry name" value="Ankyrin repeat"/>
    <property type="match status" value="1"/>
</dbReference>
<dbReference type="SMART" id="SM00164">
    <property type="entry name" value="TBC"/>
    <property type="match status" value="1"/>
</dbReference>
<feature type="repeat" description="ANK" evidence="3">
    <location>
        <begin position="341"/>
        <end position="373"/>
    </location>
</feature>
<dbReference type="InterPro" id="IPR046450">
    <property type="entry name" value="PA_dom_sf"/>
</dbReference>
<dbReference type="AlphaFoldDB" id="W7TC92"/>
<sequence>MIYVLSVVTMLPNRNHSGVRHQWLALPGYDHKHKGRTLRSSQNAPYVAGKRLVLASPLEGQEARLRNPREETRGAVVLMQRGTCSFIEKVERALAAGAAGVIIGNNDKAHPHAVFAMPGAWESLIKPKSVYEGLSVMVSFACFEQLRALLRLEAEFSAAAPSGSVLRVDVVPLHGGVDSFGQNLQEWEIGSAIRFLTLRNDHEKLQDLIRYVDATFLSHDVPQCGEEGYGPYNETDPDTGNTPVHIAVEHDSIQCLGHLLQCRMIIHTVDRPRCDSFRPTHLAARRDHDLCLSLLLCAGAYVDAPHFMGWTPLHFAAQTGSINALRVLLRAHAAVNSRATDGSTPLLVAVLAGHAPAVEALLTAGADLYLRNHQGKLPIDFAGAGRDVTGDCLRVIERHQEEADSKSTLAQAFDNTPGEQDTHWSAAPWLSARSPMNPKPPFKRVVEGKSASPLPWESPSLEVLSFLPDRDHKANQRCKENSDFKRKTLPICRAVLPRNAVKALLCPLGDSNKFEEKADLQDDLAAFLAESSPPSDKNSHGSRVLSFITECVALATKSPNALPCLADRGRLVVVELPASHRKELWLALLSDGVKMQVEAKRIMPTHSEAVEGRIQCLYEDLRRTKFPDYAQGEGVERLRRLVLAWLHLDSHNSYRQGLTSLACIFLELFPSRRPHRWDNISDVQALQCMSQVVSQHLSGLFIHGNSMERLQDRMRLLESILLYWDPPLALHLAELEVVGELFCTPWLMTLFADVLPMESEVAVIDVLLTLGPSFCLCFAAAIVLQRRDLILSMTCQTSLLLAFSRLNAGVHAFDVPACLNHAFHLYAKTPSGIVQAWDKPHPQCLGDQSRQDKAELLHQKKQTSLQTSLSSLLWKKEAHGGRNSGRKSCMPAPHVLNHVPRLAAHDLRELAKAFKEREREQRRKDSQIYGFEKNAALRGCTVDGVVIIDVREVTMDEYYGRDPLRGVPDNIRCIRLPLSSVQGHVDFCRPLRRLQKDMQPPALLRPLVGRVHMVVHGGDNGGEQRADDVAHMLILCKVPLVSMFDHDASSISVASIA</sequence>
<keyword evidence="5" id="KW-0418">Kinase</keyword>
<dbReference type="OrthoDB" id="206201at2759"/>
<dbReference type="Gene3D" id="1.25.40.20">
    <property type="entry name" value="Ankyrin repeat-containing domain"/>
    <property type="match status" value="1"/>
</dbReference>
<name>W7TC92_9STRA</name>
<proteinExistence type="predicted"/>
<dbReference type="Pfam" id="PF00566">
    <property type="entry name" value="RabGAP-TBC"/>
    <property type="match status" value="1"/>
</dbReference>
<evidence type="ECO:0000256" key="2">
    <source>
        <dbReference type="ARBA" id="ARBA00023043"/>
    </source>
</evidence>
<feature type="repeat" description="ANK" evidence="3">
    <location>
        <begin position="308"/>
        <end position="340"/>
    </location>
</feature>
<accession>W7TC92</accession>
<dbReference type="Gene3D" id="1.10.472.80">
    <property type="entry name" value="Ypt/Rab-GAP domain of gyp1p, domain 3"/>
    <property type="match status" value="1"/>
</dbReference>
<dbReference type="EMBL" id="AZIL01001177">
    <property type="protein sequence ID" value="EWM24625.1"/>
    <property type="molecule type" value="Genomic_DNA"/>
</dbReference>
<keyword evidence="2 3" id="KW-0040">ANK repeat</keyword>
<gene>
    <name evidence="5" type="ORF">Naga_100117g6</name>
</gene>
<dbReference type="SMART" id="SM00248">
    <property type="entry name" value="ANK"/>
    <property type="match status" value="4"/>
</dbReference>
<dbReference type="InterPro" id="IPR035969">
    <property type="entry name" value="Rab-GAP_TBC_sf"/>
</dbReference>
<keyword evidence="1" id="KW-0677">Repeat</keyword>
<dbReference type="CDD" id="cd00538">
    <property type="entry name" value="PA"/>
    <property type="match status" value="1"/>
</dbReference>
<dbReference type="PROSITE" id="PS50297">
    <property type="entry name" value="ANK_REP_REGION"/>
    <property type="match status" value="2"/>
</dbReference>
<dbReference type="Pfam" id="PF12796">
    <property type="entry name" value="Ank_2"/>
    <property type="match status" value="1"/>
</dbReference>
<dbReference type="InterPro" id="IPR002110">
    <property type="entry name" value="Ankyrin_rpt"/>
</dbReference>
<dbReference type="InterPro" id="IPR003137">
    <property type="entry name" value="PA_domain"/>
</dbReference>
<dbReference type="InterPro" id="IPR000195">
    <property type="entry name" value="Rab-GAP-TBC_dom"/>
</dbReference>
<dbReference type="Proteomes" id="UP000019335">
    <property type="component" value="Chromosome 13"/>
</dbReference>
<evidence type="ECO:0000259" key="4">
    <source>
        <dbReference type="PROSITE" id="PS50086"/>
    </source>
</evidence>
<dbReference type="InterPro" id="IPR036770">
    <property type="entry name" value="Ankyrin_rpt-contain_sf"/>
</dbReference>
<comment type="caution">
    <text evidence="5">The sequence shown here is derived from an EMBL/GenBank/DDBJ whole genome shotgun (WGS) entry which is preliminary data.</text>
</comment>
<dbReference type="PANTHER" id="PTHR24198:SF165">
    <property type="entry name" value="ANKYRIN REPEAT-CONTAINING PROTEIN-RELATED"/>
    <property type="match status" value="1"/>
</dbReference>
<dbReference type="Gene3D" id="3.50.30.30">
    <property type="match status" value="1"/>
</dbReference>